<dbReference type="InterPro" id="IPR020835">
    <property type="entry name" value="Catalase_sf"/>
</dbReference>
<feature type="region of interest" description="Disordered" evidence="7">
    <location>
        <begin position="415"/>
        <end position="458"/>
    </location>
</feature>
<keyword evidence="6" id="KW-0408">Iron</keyword>
<comment type="similarity">
    <text evidence="1">Belongs to the catalase family.</text>
</comment>
<dbReference type="SMART" id="SM01060">
    <property type="entry name" value="Catalase"/>
    <property type="match status" value="1"/>
</dbReference>
<dbReference type="GO" id="GO:0004096">
    <property type="term" value="F:catalase activity"/>
    <property type="evidence" value="ECO:0007669"/>
    <property type="project" value="UniProtKB-EC"/>
</dbReference>
<evidence type="ECO:0000256" key="2">
    <source>
        <dbReference type="ARBA" id="ARBA00022559"/>
    </source>
</evidence>
<evidence type="ECO:0000256" key="4">
    <source>
        <dbReference type="ARBA" id="ARBA00022723"/>
    </source>
</evidence>
<dbReference type="InterPro" id="IPR011614">
    <property type="entry name" value="Catalase_core"/>
</dbReference>
<sequence length="556" mass="63725">MPRNTRSAPTTRYPVCWAIHLIEKLAHFNRERIPERVVHAKGTGAYGYFEVTHDVTRYTRAAFLSEIGKRTEVFVRFSTVGGEQGSADTERDPRGFAVKFYTEEGNYDLVGNNTPVFFIRDPLKFPDFIHTQKRHPQTHLKDPNMMWDFWSLTPESMHQVLILFSNRGTPYGYRHMHGFGSHTFSWINEDGQVVWVKYHFLTDQGIRNFRRHEAVDMAGRDPDFATRDLFDAIERKEYPSWTLYVQIMPVEDAERYAFDPFDVTKVWLHGDYPLIPVGKLVLNRNPQNYFAEVEQAAFSPAHVVPGIGFSPDKMLQGRLFAYGDAHRYRLGTNSNLLPVNRPHATTAQNYQRDGAMRLDDNGGPSPNYDPNRLGHPAPTERARGPEYPVQGLVGHYEYRDRDFYTQPRKLYHVMPEQERPTSPTISPPPCARSIAGSSSDRWFTSSTSTRTSRGGYRKRSGKVDARVCRADEGAPVRLTGQAPLHFHDTRMRRSASPLGLRIAHPAIDAVVTQPIPFALFPRTARLRDLCAAQHARCGLRRLLHDSHHSRRNHVSF</sequence>
<dbReference type="InterPro" id="IPR024708">
    <property type="entry name" value="Catalase_AS"/>
</dbReference>
<evidence type="ECO:0000256" key="6">
    <source>
        <dbReference type="ARBA" id="ARBA00023004"/>
    </source>
</evidence>
<dbReference type="eggNOG" id="COG0753">
    <property type="taxonomic scope" value="Bacteria"/>
</dbReference>
<dbReference type="InterPro" id="IPR018028">
    <property type="entry name" value="Catalase"/>
</dbReference>
<protein>
    <submittedName>
        <fullName evidence="9">Catalase</fullName>
        <ecNumber evidence="9">1.11.1.6</ecNumber>
    </submittedName>
</protein>
<dbReference type="GO" id="GO:0020037">
    <property type="term" value="F:heme binding"/>
    <property type="evidence" value="ECO:0007669"/>
    <property type="project" value="InterPro"/>
</dbReference>
<evidence type="ECO:0000256" key="3">
    <source>
        <dbReference type="ARBA" id="ARBA00022617"/>
    </source>
</evidence>
<keyword evidence="2 9" id="KW-0575">Peroxidase</keyword>
<dbReference type="STRING" id="521098.Aaci_0342"/>
<evidence type="ECO:0000256" key="5">
    <source>
        <dbReference type="ARBA" id="ARBA00023002"/>
    </source>
</evidence>
<dbReference type="EMBL" id="CP001727">
    <property type="protein sequence ID" value="ACV57401.1"/>
    <property type="molecule type" value="Genomic_DNA"/>
</dbReference>
<feature type="domain" description="Catalase core" evidence="8">
    <location>
        <begin position="10"/>
        <end position="377"/>
    </location>
</feature>
<reference evidence="9 10" key="2">
    <citation type="journal article" date="2010" name="Stand. Genomic Sci.">
        <title>Complete genome sequence of Alicyclobacillus acidocaldarius type strain (104-IA).</title>
        <authorList>
            <person name="Mavromatis K."/>
            <person name="Sikorski J."/>
            <person name="Lapidus A."/>
            <person name="Glavina Del Rio T."/>
            <person name="Copeland A."/>
            <person name="Tice H."/>
            <person name="Cheng J.F."/>
            <person name="Lucas S."/>
            <person name="Chen F."/>
            <person name="Nolan M."/>
            <person name="Bruce D."/>
            <person name="Goodwin L."/>
            <person name="Pitluck S."/>
            <person name="Ivanova N."/>
            <person name="Ovchinnikova G."/>
            <person name="Pati A."/>
            <person name="Chen A."/>
            <person name="Palaniappan K."/>
            <person name="Land M."/>
            <person name="Hauser L."/>
            <person name="Chang Y.J."/>
            <person name="Jeffries C.D."/>
            <person name="Chain P."/>
            <person name="Meincke L."/>
            <person name="Sims D."/>
            <person name="Chertkov O."/>
            <person name="Han C."/>
            <person name="Brettin T."/>
            <person name="Detter J.C."/>
            <person name="Wahrenburg C."/>
            <person name="Rohde M."/>
            <person name="Pukall R."/>
            <person name="Goker M."/>
            <person name="Bristow J."/>
            <person name="Eisen J.A."/>
            <person name="Markowitz V."/>
            <person name="Hugenholtz P."/>
            <person name="Klenk H.P."/>
            <person name="Kyrpides N.C."/>
        </authorList>
    </citation>
    <scope>NUCLEOTIDE SEQUENCE [LARGE SCALE GENOMIC DNA]</scope>
    <source>
        <strain evidence="10">ATCC 27009 / DSM 446 / BCRC 14685 / JCM 5260 / KCTC 1825 / NBRC 15652 / NCIMB 11725 / NRRL B-14509 / 104-IA</strain>
    </source>
</reference>
<evidence type="ECO:0000313" key="9">
    <source>
        <dbReference type="EMBL" id="ACV57401.1"/>
    </source>
</evidence>
<dbReference type="PANTHER" id="PTHR11465:SF9">
    <property type="entry name" value="CATALASE"/>
    <property type="match status" value="1"/>
</dbReference>
<dbReference type="EC" id="1.11.1.6" evidence="9"/>
<dbReference type="AlphaFoldDB" id="C8WRJ6"/>
<keyword evidence="3" id="KW-0349">Heme</keyword>
<dbReference type="CDD" id="cd08156">
    <property type="entry name" value="catalase_clade_3"/>
    <property type="match status" value="1"/>
</dbReference>
<name>C8WRJ6_ALIAD</name>
<dbReference type="GO" id="GO:0042744">
    <property type="term" value="P:hydrogen peroxide catabolic process"/>
    <property type="evidence" value="ECO:0007669"/>
    <property type="project" value="InterPro"/>
</dbReference>
<dbReference type="GO" id="GO:0046872">
    <property type="term" value="F:metal ion binding"/>
    <property type="evidence" value="ECO:0007669"/>
    <property type="project" value="UniProtKB-KW"/>
</dbReference>
<evidence type="ECO:0000313" key="10">
    <source>
        <dbReference type="Proteomes" id="UP000001917"/>
    </source>
</evidence>
<dbReference type="PRINTS" id="PR00067">
    <property type="entry name" value="CATALASE"/>
</dbReference>
<reference evidence="10" key="1">
    <citation type="submission" date="2009-09" db="EMBL/GenBank/DDBJ databases">
        <title>The complete chromosome of Alicyclobacillus acidocaldarius subsp. acidocaldarius DSM 446.</title>
        <authorList>
            <consortium name="US DOE Joint Genome Institute (JGI-PGF)"/>
            <person name="Lucas S."/>
            <person name="Copeland A."/>
            <person name="Lapidus A."/>
            <person name="Glavina del Rio T."/>
            <person name="Dalin E."/>
            <person name="Tice H."/>
            <person name="Bruce D."/>
            <person name="Goodwin L."/>
            <person name="Pitluck S."/>
            <person name="Kyrpides N."/>
            <person name="Mavromatis K."/>
            <person name="Ivanova N."/>
            <person name="Ovchinnikova G."/>
            <person name="Chertkov O."/>
            <person name="Sims D."/>
            <person name="Brettin T."/>
            <person name="Detter J.C."/>
            <person name="Han C."/>
            <person name="Larimer F."/>
            <person name="Land M."/>
            <person name="Hauser L."/>
            <person name="Markowitz V."/>
            <person name="Cheng J.-F."/>
            <person name="Hugenholtz P."/>
            <person name="Woyke T."/>
            <person name="Wu D."/>
            <person name="Pukall R."/>
            <person name="Klenk H.-P."/>
            <person name="Eisen J.A."/>
        </authorList>
    </citation>
    <scope>NUCLEOTIDE SEQUENCE [LARGE SCALE GENOMIC DNA]</scope>
    <source>
        <strain evidence="10">ATCC 27009 / DSM 446 / BCRC 14685 / JCM 5260 / KCTC 1825 / NBRC 15652 / NCIMB 11725 / NRRL B-14509 / 104-IA</strain>
    </source>
</reference>
<dbReference type="InterPro" id="IPR040333">
    <property type="entry name" value="Catalase_3"/>
</dbReference>
<accession>C8WRJ6</accession>
<evidence type="ECO:0000259" key="8">
    <source>
        <dbReference type="SMART" id="SM01060"/>
    </source>
</evidence>
<dbReference type="Pfam" id="PF00199">
    <property type="entry name" value="Catalase"/>
    <property type="match status" value="1"/>
</dbReference>
<keyword evidence="10" id="KW-1185">Reference proteome</keyword>
<dbReference type="PROSITE" id="PS00437">
    <property type="entry name" value="CATALASE_1"/>
    <property type="match status" value="1"/>
</dbReference>
<dbReference type="PANTHER" id="PTHR11465">
    <property type="entry name" value="CATALASE"/>
    <property type="match status" value="1"/>
</dbReference>
<organism evidence="9 10">
    <name type="scientific">Alicyclobacillus acidocaldarius subsp. acidocaldarius (strain ATCC 27009 / DSM 446 / BCRC 14685 / JCM 5260 / KCTC 1825 / NBRC 15652 / NCIMB 11725 / NRRL B-14509 / 104-IA)</name>
    <name type="common">Bacillus acidocaldarius</name>
    <dbReference type="NCBI Taxonomy" id="521098"/>
    <lineage>
        <taxon>Bacteria</taxon>
        <taxon>Bacillati</taxon>
        <taxon>Bacillota</taxon>
        <taxon>Bacilli</taxon>
        <taxon>Bacillales</taxon>
        <taxon>Alicyclobacillaceae</taxon>
        <taxon>Alicyclobacillus</taxon>
    </lineage>
</organism>
<dbReference type="GO" id="GO:0042542">
    <property type="term" value="P:response to hydrogen peroxide"/>
    <property type="evidence" value="ECO:0007669"/>
    <property type="project" value="TreeGrafter"/>
</dbReference>
<dbReference type="FunFam" id="2.40.180.10:FF:000001">
    <property type="entry name" value="Catalase"/>
    <property type="match status" value="1"/>
</dbReference>
<feature type="compositionally biased region" description="Low complexity" evidence="7">
    <location>
        <begin position="436"/>
        <end position="454"/>
    </location>
</feature>
<dbReference type="Gene3D" id="2.40.180.10">
    <property type="entry name" value="Catalase core domain"/>
    <property type="match status" value="1"/>
</dbReference>
<gene>
    <name evidence="9" type="ordered locus">Aaci_0342</name>
</gene>
<proteinExistence type="inferred from homology"/>
<evidence type="ECO:0000256" key="1">
    <source>
        <dbReference type="ARBA" id="ARBA00005329"/>
    </source>
</evidence>
<keyword evidence="4" id="KW-0479">Metal-binding</keyword>
<dbReference type="PROSITE" id="PS00438">
    <property type="entry name" value="CATALASE_2"/>
    <property type="match status" value="1"/>
</dbReference>
<dbReference type="InterPro" id="IPR002226">
    <property type="entry name" value="Catalase_haem_BS"/>
</dbReference>
<evidence type="ECO:0000256" key="7">
    <source>
        <dbReference type="SAM" id="MobiDB-lite"/>
    </source>
</evidence>
<dbReference type="HOGENOM" id="CLU_489709_0_0_9"/>
<feature type="region of interest" description="Disordered" evidence="7">
    <location>
        <begin position="351"/>
        <end position="387"/>
    </location>
</feature>
<dbReference type="SUPFAM" id="SSF56634">
    <property type="entry name" value="Heme-dependent catalase-like"/>
    <property type="match status" value="1"/>
</dbReference>
<dbReference type="GO" id="GO:0005737">
    <property type="term" value="C:cytoplasm"/>
    <property type="evidence" value="ECO:0007669"/>
    <property type="project" value="TreeGrafter"/>
</dbReference>
<dbReference type="KEGG" id="aac:Aaci_0342"/>
<dbReference type="Proteomes" id="UP000001917">
    <property type="component" value="Chromosome"/>
</dbReference>
<keyword evidence="5 9" id="KW-0560">Oxidoreductase</keyword>
<dbReference type="PROSITE" id="PS51402">
    <property type="entry name" value="CATALASE_3"/>
    <property type="match status" value="1"/>
</dbReference>